<proteinExistence type="inferred from homology"/>
<dbReference type="PANTHER" id="PTHR43227:SF11">
    <property type="entry name" value="BLL4140 PROTEIN"/>
    <property type="match status" value="1"/>
</dbReference>
<dbReference type="Proteomes" id="UP000640274">
    <property type="component" value="Unassembled WGS sequence"/>
</dbReference>
<gene>
    <name evidence="9" type="ORF">JFN88_09210</name>
</gene>
<evidence type="ECO:0000256" key="7">
    <source>
        <dbReference type="RuleBase" id="RU363032"/>
    </source>
</evidence>
<evidence type="ECO:0000256" key="4">
    <source>
        <dbReference type="ARBA" id="ARBA00022692"/>
    </source>
</evidence>
<evidence type="ECO:0000259" key="8">
    <source>
        <dbReference type="PROSITE" id="PS50928"/>
    </source>
</evidence>
<dbReference type="RefSeq" id="WP_199019039.1">
    <property type="nucleotide sequence ID" value="NZ_JAELUP010000028.1"/>
</dbReference>
<feature type="transmembrane region" description="Helical" evidence="7">
    <location>
        <begin position="273"/>
        <end position="298"/>
    </location>
</feature>
<evidence type="ECO:0000256" key="2">
    <source>
        <dbReference type="ARBA" id="ARBA00022448"/>
    </source>
</evidence>
<feature type="transmembrane region" description="Helical" evidence="7">
    <location>
        <begin position="87"/>
        <end position="104"/>
    </location>
</feature>
<dbReference type="GO" id="GO:0055085">
    <property type="term" value="P:transmembrane transport"/>
    <property type="evidence" value="ECO:0007669"/>
    <property type="project" value="InterPro"/>
</dbReference>
<dbReference type="PROSITE" id="PS50928">
    <property type="entry name" value="ABC_TM1"/>
    <property type="match status" value="1"/>
</dbReference>
<dbReference type="InterPro" id="IPR050809">
    <property type="entry name" value="UgpAE/MalFG_permease"/>
</dbReference>
<keyword evidence="2 7" id="KW-0813">Transport</keyword>
<dbReference type="EMBL" id="JAELUP010000028">
    <property type="protein sequence ID" value="MBJ6361481.1"/>
    <property type="molecule type" value="Genomic_DNA"/>
</dbReference>
<feature type="transmembrane region" description="Helical" evidence="7">
    <location>
        <begin position="163"/>
        <end position="191"/>
    </location>
</feature>
<evidence type="ECO:0000313" key="10">
    <source>
        <dbReference type="Proteomes" id="UP000640274"/>
    </source>
</evidence>
<protein>
    <submittedName>
        <fullName evidence="9">Sugar ABC transporter permease</fullName>
    </submittedName>
</protein>
<dbReference type="CDD" id="cd06261">
    <property type="entry name" value="TM_PBP2"/>
    <property type="match status" value="1"/>
</dbReference>
<name>A0A934MNX8_9BACL</name>
<feature type="transmembrane region" description="Helical" evidence="7">
    <location>
        <begin position="116"/>
        <end position="136"/>
    </location>
</feature>
<dbReference type="AlphaFoldDB" id="A0A934MNX8"/>
<comment type="subcellular location">
    <subcellularLocation>
        <location evidence="1 7">Cell membrane</location>
        <topology evidence="1 7">Multi-pass membrane protein</topology>
    </subcellularLocation>
</comment>
<evidence type="ECO:0000256" key="5">
    <source>
        <dbReference type="ARBA" id="ARBA00022989"/>
    </source>
</evidence>
<feature type="transmembrane region" description="Helical" evidence="7">
    <location>
        <begin position="212"/>
        <end position="245"/>
    </location>
</feature>
<keyword evidence="3" id="KW-1003">Cell membrane</keyword>
<keyword evidence="4 7" id="KW-0812">Transmembrane</keyword>
<keyword evidence="5 7" id="KW-1133">Transmembrane helix</keyword>
<dbReference type="InterPro" id="IPR000515">
    <property type="entry name" value="MetI-like"/>
</dbReference>
<accession>A0A934MNX8</accession>
<dbReference type="SUPFAM" id="SSF161098">
    <property type="entry name" value="MetI-like"/>
    <property type="match status" value="1"/>
</dbReference>
<reference evidence="9" key="1">
    <citation type="submission" date="2020-12" db="EMBL/GenBank/DDBJ databases">
        <authorList>
            <person name="Huq M.A."/>
        </authorList>
    </citation>
    <scope>NUCLEOTIDE SEQUENCE</scope>
    <source>
        <strain evidence="9">MAHUQ-46</strain>
    </source>
</reference>
<sequence length="308" mass="35084">MKLKNNVAKELWTNRSYYLMALPGLLILIAFTYLPYPGMLIAFKNFNPVQGIFGSSWNGLTNFKFIFSNDDIARITFNTFWINVNQILWGTILAVVFAILLNEIKNNTMKKWFQSILFLPYFFSFVIVGKLILLIFGNENGLANGLIQFFNGMPKEWYAVPDYWVKIIVSTGVWKNVGYSVIIYLAAITSISEEMMEAASLDGASRMQKIRYIMLPNLVPTIITLTLLAIGRIFFGDFALIYAIVENNGLLYSTTDVIETYIYRALTTGGQEYGMITAIGIYQSILGFIVVLGSNWLVKRYDKDYSLF</sequence>
<comment type="caution">
    <text evidence="9">The sequence shown here is derived from an EMBL/GenBank/DDBJ whole genome shotgun (WGS) entry which is preliminary data.</text>
</comment>
<organism evidence="9 10">
    <name type="scientific">Paenibacillus roseus</name>
    <dbReference type="NCBI Taxonomy" id="2798579"/>
    <lineage>
        <taxon>Bacteria</taxon>
        <taxon>Bacillati</taxon>
        <taxon>Bacillota</taxon>
        <taxon>Bacilli</taxon>
        <taxon>Bacillales</taxon>
        <taxon>Paenibacillaceae</taxon>
        <taxon>Paenibacillus</taxon>
    </lineage>
</organism>
<evidence type="ECO:0000256" key="6">
    <source>
        <dbReference type="ARBA" id="ARBA00023136"/>
    </source>
</evidence>
<feature type="transmembrane region" description="Helical" evidence="7">
    <location>
        <begin position="16"/>
        <end position="36"/>
    </location>
</feature>
<dbReference type="InterPro" id="IPR035906">
    <property type="entry name" value="MetI-like_sf"/>
</dbReference>
<dbReference type="Gene3D" id="1.10.3720.10">
    <property type="entry name" value="MetI-like"/>
    <property type="match status" value="1"/>
</dbReference>
<dbReference type="PANTHER" id="PTHR43227">
    <property type="entry name" value="BLL4140 PROTEIN"/>
    <property type="match status" value="1"/>
</dbReference>
<comment type="similarity">
    <text evidence="7">Belongs to the binding-protein-dependent transport system permease family.</text>
</comment>
<keyword evidence="10" id="KW-1185">Reference proteome</keyword>
<evidence type="ECO:0000313" key="9">
    <source>
        <dbReference type="EMBL" id="MBJ6361481.1"/>
    </source>
</evidence>
<evidence type="ECO:0000256" key="3">
    <source>
        <dbReference type="ARBA" id="ARBA00022475"/>
    </source>
</evidence>
<feature type="domain" description="ABC transmembrane type-1" evidence="8">
    <location>
        <begin position="76"/>
        <end position="294"/>
    </location>
</feature>
<dbReference type="GO" id="GO:0005886">
    <property type="term" value="C:plasma membrane"/>
    <property type="evidence" value="ECO:0007669"/>
    <property type="project" value="UniProtKB-SubCell"/>
</dbReference>
<dbReference type="Pfam" id="PF00528">
    <property type="entry name" value="BPD_transp_1"/>
    <property type="match status" value="1"/>
</dbReference>
<keyword evidence="6 7" id="KW-0472">Membrane</keyword>
<evidence type="ECO:0000256" key="1">
    <source>
        <dbReference type="ARBA" id="ARBA00004651"/>
    </source>
</evidence>